<name>A0AAD6C1D2_9EURO</name>
<evidence type="ECO:0000259" key="2">
    <source>
        <dbReference type="Pfam" id="PF22980"/>
    </source>
</evidence>
<dbReference type="Pfam" id="PF22980">
    <property type="entry name" value="Myb_DNA-bind_8"/>
    <property type="match status" value="1"/>
</dbReference>
<dbReference type="GeneID" id="81604753"/>
<dbReference type="InterPro" id="IPR054505">
    <property type="entry name" value="Myb_DNA-bind_8"/>
</dbReference>
<evidence type="ECO:0000256" key="1">
    <source>
        <dbReference type="SAM" id="MobiDB-lite"/>
    </source>
</evidence>
<dbReference type="Proteomes" id="UP001213681">
    <property type="component" value="Unassembled WGS sequence"/>
</dbReference>
<reference evidence="3" key="2">
    <citation type="journal article" date="2023" name="IMA Fungus">
        <title>Comparative genomic study of the Penicillium genus elucidates a diverse pangenome and 15 lateral gene transfer events.</title>
        <authorList>
            <person name="Petersen C."/>
            <person name="Sorensen T."/>
            <person name="Nielsen M.R."/>
            <person name="Sondergaard T.E."/>
            <person name="Sorensen J.L."/>
            <person name="Fitzpatrick D.A."/>
            <person name="Frisvad J.C."/>
            <person name="Nielsen K.L."/>
        </authorList>
    </citation>
    <scope>NUCLEOTIDE SEQUENCE</scope>
    <source>
        <strain evidence="3">IBT 16125</strain>
    </source>
</reference>
<gene>
    <name evidence="3" type="ORF">N7458_011128</name>
</gene>
<dbReference type="EMBL" id="JAPVEA010000008">
    <property type="protein sequence ID" value="KAJ5440130.1"/>
    <property type="molecule type" value="Genomic_DNA"/>
</dbReference>
<sequence length="144" mass="15799">MSTTTKEQDVTKDPSKDPMWFMINAIMHTEAGKLDKIDWDAFSKKMDIKTKGAALQFSKLTWPSMKRYERLLASYGLTTSYVPKPGAQAPGPAQGENAAAGPSTPARKRKAPKRKRADVDKDNGADEGKDDKEVPASLEDEVGI</sequence>
<reference evidence="3" key="1">
    <citation type="submission" date="2022-12" db="EMBL/GenBank/DDBJ databases">
        <authorList>
            <person name="Petersen C."/>
        </authorList>
    </citation>
    <scope>NUCLEOTIDE SEQUENCE</scope>
    <source>
        <strain evidence="3">IBT 16125</strain>
    </source>
</reference>
<feature type="compositionally biased region" description="Low complexity" evidence="1">
    <location>
        <begin position="85"/>
        <end position="102"/>
    </location>
</feature>
<dbReference type="RefSeq" id="XP_056763359.1">
    <property type="nucleotide sequence ID" value="XM_056914510.1"/>
</dbReference>
<comment type="caution">
    <text evidence="3">The sequence shown here is derived from an EMBL/GenBank/DDBJ whole genome shotgun (WGS) entry which is preliminary data.</text>
</comment>
<organism evidence="3 4">
    <name type="scientific">Penicillium daleae</name>
    <dbReference type="NCBI Taxonomy" id="63821"/>
    <lineage>
        <taxon>Eukaryota</taxon>
        <taxon>Fungi</taxon>
        <taxon>Dikarya</taxon>
        <taxon>Ascomycota</taxon>
        <taxon>Pezizomycotina</taxon>
        <taxon>Eurotiomycetes</taxon>
        <taxon>Eurotiomycetidae</taxon>
        <taxon>Eurotiales</taxon>
        <taxon>Aspergillaceae</taxon>
        <taxon>Penicillium</taxon>
    </lineage>
</organism>
<protein>
    <recommendedName>
        <fullName evidence="2">Myb-like DNA-binding domain-containing protein</fullName>
    </recommendedName>
</protein>
<feature type="compositionally biased region" description="Basic residues" evidence="1">
    <location>
        <begin position="106"/>
        <end position="116"/>
    </location>
</feature>
<feature type="region of interest" description="Disordered" evidence="1">
    <location>
        <begin position="80"/>
        <end position="144"/>
    </location>
</feature>
<dbReference type="AlphaFoldDB" id="A0AAD6C1D2"/>
<evidence type="ECO:0000313" key="4">
    <source>
        <dbReference type="Proteomes" id="UP001213681"/>
    </source>
</evidence>
<keyword evidence="4" id="KW-1185">Reference proteome</keyword>
<feature type="domain" description="Myb-like DNA-binding" evidence="2">
    <location>
        <begin position="18"/>
        <end position="76"/>
    </location>
</feature>
<accession>A0AAD6C1D2</accession>
<evidence type="ECO:0000313" key="3">
    <source>
        <dbReference type="EMBL" id="KAJ5440130.1"/>
    </source>
</evidence>
<proteinExistence type="predicted"/>
<feature type="compositionally biased region" description="Basic and acidic residues" evidence="1">
    <location>
        <begin position="117"/>
        <end position="134"/>
    </location>
</feature>